<dbReference type="GO" id="GO:0015086">
    <property type="term" value="F:cadmium ion transmembrane transporter activity"/>
    <property type="evidence" value="ECO:0007669"/>
    <property type="project" value="TreeGrafter"/>
</dbReference>
<keyword evidence="6 7" id="KW-0472">Membrane</keyword>
<feature type="transmembrane region" description="Helical" evidence="7">
    <location>
        <begin position="407"/>
        <end position="428"/>
    </location>
</feature>
<evidence type="ECO:0000256" key="4">
    <source>
        <dbReference type="ARBA" id="ARBA00022847"/>
    </source>
</evidence>
<feature type="transmembrane region" description="Helical" evidence="7">
    <location>
        <begin position="198"/>
        <end position="216"/>
    </location>
</feature>
<evidence type="ECO:0000313" key="8">
    <source>
        <dbReference type="EMBL" id="SFE01235.1"/>
    </source>
</evidence>
<feature type="transmembrane region" description="Helical" evidence="7">
    <location>
        <begin position="372"/>
        <end position="395"/>
    </location>
</feature>
<keyword evidence="4" id="KW-0769">Symport</keyword>
<dbReference type="AlphaFoldDB" id="A0A1I1X1D7"/>
<dbReference type="InterPro" id="IPR001046">
    <property type="entry name" value="NRAMP_fam"/>
</dbReference>
<dbReference type="GO" id="GO:0005886">
    <property type="term" value="C:plasma membrane"/>
    <property type="evidence" value="ECO:0007669"/>
    <property type="project" value="TreeGrafter"/>
</dbReference>
<keyword evidence="3 7" id="KW-0812">Transmembrane</keyword>
<dbReference type="GO" id="GO:0034755">
    <property type="term" value="P:iron ion transmembrane transport"/>
    <property type="evidence" value="ECO:0007669"/>
    <property type="project" value="TreeGrafter"/>
</dbReference>
<dbReference type="STRING" id="500610.SAMN02799615_00089"/>
<feature type="transmembrane region" description="Helical" evidence="7">
    <location>
        <begin position="159"/>
        <end position="178"/>
    </location>
</feature>
<evidence type="ECO:0000313" key="9">
    <source>
        <dbReference type="Proteomes" id="UP000199477"/>
    </source>
</evidence>
<evidence type="ECO:0000256" key="2">
    <source>
        <dbReference type="ARBA" id="ARBA00022448"/>
    </source>
</evidence>
<feature type="transmembrane region" description="Helical" evidence="7">
    <location>
        <begin position="133"/>
        <end position="152"/>
    </location>
</feature>
<dbReference type="PANTHER" id="PTHR11706:SF33">
    <property type="entry name" value="NATURAL RESISTANCE-ASSOCIATED MACROPHAGE PROTEIN 2"/>
    <property type="match status" value="1"/>
</dbReference>
<gene>
    <name evidence="8" type="ORF">SAMN02799615_00089</name>
</gene>
<sequence>MPIDTATPMDANAPAPPARRHWLRRLGAGLIAGAADDDPSGIATYSQAGAQFGYATLWTMLFTLPLMIGIQTVSAHVGRVTGRGLAANMRRHFPRPALLLLVSLLLVANVVNLAADIGAMGAAMRLLLGGPPVLYALAFASLSLLLEVAIPFPRYAPLLKVMTLSLFAYVATVCVIDVPWREMWRSLIPHDLPWHDYMVTVVAVFGTTISPYLFFWQASEEAEEEEVDAAQSPLTAAPEQAGEAFARIRFDTDVGMIYAGVVAFFITLTAAAVLHAHGVTRIETAADAASALQPLAGPFAATLFAIGIVGTGLLAVPVLAGSAAYAVAEAFDVKAGLGNKPGDARVFYLIIAGSTVLGALLSVSRIDPIRMLFWAAVVNGVISVPLMTGIMLVATREAAMGAFRVTGALRWLGWLATLAMAAVVAAMLF</sequence>
<name>A0A1I1X1D7_9GAMM</name>
<dbReference type="GO" id="GO:0005384">
    <property type="term" value="F:manganese ion transmembrane transporter activity"/>
    <property type="evidence" value="ECO:0007669"/>
    <property type="project" value="TreeGrafter"/>
</dbReference>
<feature type="transmembrane region" description="Helical" evidence="7">
    <location>
        <begin position="257"/>
        <end position="279"/>
    </location>
</feature>
<evidence type="ECO:0000256" key="6">
    <source>
        <dbReference type="ARBA" id="ARBA00023136"/>
    </source>
</evidence>
<comment type="subcellular location">
    <subcellularLocation>
        <location evidence="1">Membrane</location>
        <topology evidence="1">Multi-pass membrane protein</topology>
    </subcellularLocation>
</comment>
<dbReference type="EMBL" id="FONH01000001">
    <property type="protein sequence ID" value="SFE01235.1"/>
    <property type="molecule type" value="Genomic_DNA"/>
</dbReference>
<evidence type="ECO:0000256" key="7">
    <source>
        <dbReference type="SAM" id="Phobius"/>
    </source>
</evidence>
<proteinExistence type="predicted"/>
<feature type="transmembrane region" description="Helical" evidence="7">
    <location>
        <begin position="55"/>
        <end position="77"/>
    </location>
</feature>
<dbReference type="Pfam" id="PF01566">
    <property type="entry name" value="Nramp"/>
    <property type="match status" value="1"/>
</dbReference>
<feature type="transmembrane region" description="Helical" evidence="7">
    <location>
        <begin position="346"/>
        <end position="366"/>
    </location>
</feature>
<feature type="transmembrane region" description="Helical" evidence="7">
    <location>
        <begin position="98"/>
        <end position="121"/>
    </location>
</feature>
<reference evidence="9" key="1">
    <citation type="submission" date="2016-10" db="EMBL/GenBank/DDBJ databases">
        <authorList>
            <person name="Varghese N."/>
            <person name="Submissions S."/>
        </authorList>
    </citation>
    <scope>NUCLEOTIDE SEQUENCE [LARGE SCALE GENOMIC DNA]</scope>
    <source>
        <strain evidence="9">UNC178MFTsu3.1</strain>
    </source>
</reference>
<keyword evidence="2" id="KW-0813">Transport</keyword>
<accession>A0A1I1X1D7</accession>
<keyword evidence="9" id="KW-1185">Reference proteome</keyword>
<evidence type="ECO:0000256" key="3">
    <source>
        <dbReference type="ARBA" id="ARBA00022692"/>
    </source>
</evidence>
<evidence type="ECO:0000256" key="1">
    <source>
        <dbReference type="ARBA" id="ARBA00004141"/>
    </source>
</evidence>
<protein>
    <submittedName>
        <fullName evidence="8">NRAMP (Natural resistance-associated macrophage protein) metal ion transporters</fullName>
    </submittedName>
</protein>
<dbReference type="PANTHER" id="PTHR11706">
    <property type="entry name" value="SOLUTE CARRIER PROTEIN FAMILY 11 MEMBER"/>
    <property type="match status" value="1"/>
</dbReference>
<dbReference type="Proteomes" id="UP000199477">
    <property type="component" value="Unassembled WGS sequence"/>
</dbReference>
<feature type="transmembrane region" description="Helical" evidence="7">
    <location>
        <begin position="299"/>
        <end position="325"/>
    </location>
</feature>
<dbReference type="GO" id="GO:0015293">
    <property type="term" value="F:symporter activity"/>
    <property type="evidence" value="ECO:0007669"/>
    <property type="project" value="UniProtKB-KW"/>
</dbReference>
<dbReference type="NCBIfam" id="NF037982">
    <property type="entry name" value="Nramp_1"/>
    <property type="match status" value="1"/>
</dbReference>
<evidence type="ECO:0000256" key="5">
    <source>
        <dbReference type="ARBA" id="ARBA00022989"/>
    </source>
</evidence>
<organism evidence="8 9">
    <name type="scientific">Dyella marensis</name>
    <dbReference type="NCBI Taxonomy" id="500610"/>
    <lineage>
        <taxon>Bacteria</taxon>
        <taxon>Pseudomonadati</taxon>
        <taxon>Pseudomonadota</taxon>
        <taxon>Gammaproteobacteria</taxon>
        <taxon>Lysobacterales</taxon>
        <taxon>Rhodanobacteraceae</taxon>
        <taxon>Dyella</taxon>
    </lineage>
</organism>
<keyword evidence="5 7" id="KW-1133">Transmembrane helix</keyword>
<dbReference type="RefSeq" id="WP_231504146.1">
    <property type="nucleotide sequence ID" value="NZ_FONH01000001.1"/>
</dbReference>